<evidence type="ECO:0000313" key="2">
    <source>
        <dbReference type="Proteomes" id="UP000176303"/>
    </source>
</evidence>
<dbReference type="AlphaFoldDB" id="A0A1F7U7S2"/>
<proteinExistence type="predicted"/>
<organism evidence="1 2">
    <name type="scientific">Candidatus Uhrbacteria bacterium RIFCSPHIGHO2_02_FULL_57_19</name>
    <dbReference type="NCBI Taxonomy" id="1802391"/>
    <lineage>
        <taxon>Bacteria</taxon>
        <taxon>Candidatus Uhriibacteriota</taxon>
    </lineage>
</organism>
<accession>A0A1F7U7S2</accession>
<dbReference type="EMBL" id="MGDZ01000003">
    <property type="protein sequence ID" value="OGL74281.1"/>
    <property type="molecule type" value="Genomic_DNA"/>
</dbReference>
<protein>
    <submittedName>
        <fullName evidence="1">Uncharacterized protein</fullName>
    </submittedName>
</protein>
<gene>
    <name evidence="1" type="ORF">A3D72_04705</name>
</gene>
<sequence length="85" mass="9532">MNEIIAVEFMSALNNSGLSREDQNKFFQLASQMTDGQQFKLLSLIKGQSKNLAILWSLVEKKSDFLSHGGDPNELIRKESTMLGI</sequence>
<name>A0A1F7U7S2_9BACT</name>
<dbReference type="Proteomes" id="UP000176303">
    <property type="component" value="Unassembled WGS sequence"/>
</dbReference>
<evidence type="ECO:0000313" key="1">
    <source>
        <dbReference type="EMBL" id="OGL74281.1"/>
    </source>
</evidence>
<reference evidence="1 2" key="1">
    <citation type="journal article" date="2016" name="Nat. Commun.">
        <title>Thousands of microbial genomes shed light on interconnected biogeochemical processes in an aquifer system.</title>
        <authorList>
            <person name="Anantharaman K."/>
            <person name="Brown C.T."/>
            <person name="Hug L.A."/>
            <person name="Sharon I."/>
            <person name="Castelle C.J."/>
            <person name="Probst A.J."/>
            <person name="Thomas B.C."/>
            <person name="Singh A."/>
            <person name="Wilkins M.J."/>
            <person name="Karaoz U."/>
            <person name="Brodie E.L."/>
            <person name="Williams K.H."/>
            <person name="Hubbard S.S."/>
            <person name="Banfield J.F."/>
        </authorList>
    </citation>
    <scope>NUCLEOTIDE SEQUENCE [LARGE SCALE GENOMIC DNA]</scope>
</reference>
<comment type="caution">
    <text evidence="1">The sequence shown here is derived from an EMBL/GenBank/DDBJ whole genome shotgun (WGS) entry which is preliminary data.</text>
</comment>